<protein>
    <submittedName>
        <fullName evidence="2">Uncharacterized protein</fullName>
    </submittedName>
</protein>
<feature type="region of interest" description="Disordered" evidence="1">
    <location>
        <begin position="79"/>
        <end position="110"/>
    </location>
</feature>
<organism evidence="2 3">
    <name type="scientific">Pleurodeles waltl</name>
    <name type="common">Iberian ribbed newt</name>
    <dbReference type="NCBI Taxonomy" id="8319"/>
    <lineage>
        <taxon>Eukaryota</taxon>
        <taxon>Metazoa</taxon>
        <taxon>Chordata</taxon>
        <taxon>Craniata</taxon>
        <taxon>Vertebrata</taxon>
        <taxon>Euteleostomi</taxon>
        <taxon>Amphibia</taxon>
        <taxon>Batrachia</taxon>
        <taxon>Caudata</taxon>
        <taxon>Salamandroidea</taxon>
        <taxon>Salamandridae</taxon>
        <taxon>Pleurodelinae</taxon>
        <taxon>Pleurodeles</taxon>
    </lineage>
</organism>
<dbReference type="EMBL" id="JANPWB010000007">
    <property type="protein sequence ID" value="KAJ1174604.1"/>
    <property type="molecule type" value="Genomic_DNA"/>
</dbReference>
<comment type="caution">
    <text evidence="2">The sequence shown here is derived from an EMBL/GenBank/DDBJ whole genome shotgun (WGS) entry which is preliminary data.</text>
</comment>
<keyword evidence="3" id="KW-1185">Reference proteome</keyword>
<name>A0AAV7TDG5_PLEWA</name>
<evidence type="ECO:0000256" key="1">
    <source>
        <dbReference type="SAM" id="MobiDB-lite"/>
    </source>
</evidence>
<evidence type="ECO:0000313" key="2">
    <source>
        <dbReference type="EMBL" id="KAJ1174604.1"/>
    </source>
</evidence>
<sequence length="664" mass="76175">MILENLRKALNEQKPPWRPAQFEALAIWELMAIRQQKFERKMRKAEKTLAEARWDSEHRMWRREIIGGVQMFPTITQESEAQGGKATCKTDKGSRKAKETKKSWADADDSDDDEILNQLLHDRPPPCAIDDNRAGTSAGPVNLSQNQGTTNQVQVNTVATPAPIQNSVSVSTAPEIQTQLQPSLVQRIYPDVPILETTTSLMVLPDPAYTRSKLVQIEPTPLLLPQAQQQLLPDCTSATGPQSVTAPAMNQTMGVNAPQGLGSRQVPAAISLPITVGPPVPLYAQAKPSISERSEREEYQNFVRLGMEVAELVERSMGVNRLESYTEAELRYLCPKIIKEVSKVLQRLANLAEKYDIELDNTKHLKRSYRLDLEPKDFDHMRSTGMKAHLKEMLQNAQVWRALEKWEGRWAKKRDKRKSDCTEQQQAKTVPDTGTIKMLQMRETVGGFLVHVLWSRGDILSFTNDFPWLREKPAEWYQQTDRFLKLVKCLWEDLNTLFEIIVSADLWLECKRSVDSPTAELTRDRATGALSPEVMRYYYKMIEFLKQKVLPQIIDWQKIDRTAQEAKESIHAYYERLLKAFKHYSGTEVIEAKDMNHLLFRFVEGLRPEISQMIKNHLICWQAKPIDEVLQYAKYCSDEIKLKQRKLKEKVMVMQIKAAQAGMQ</sequence>
<gene>
    <name evidence="2" type="ORF">NDU88_006424</name>
</gene>
<proteinExistence type="predicted"/>
<evidence type="ECO:0000313" key="3">
    <source>
        <dbReference type="Proteomes" id="UP001066276"/>
    </source>
</evidence>
<dbReference type="Proteomes" id="UP001066276">
    <property type="component" value="Chromosome 4_1"/>
</dbReference>
<accession>A0AAV7TDG5</accession>
<reference evidence="2" key="1">
    <citation type="journal article" date="2022" name="bioRxiv">
        <title>Sequencing and chromosome-scale assembly of the giantPleurodeles waltlgenome.</title>
        <authorList>
            <person name="Brown T."/>
            <person name="Elewa A."/>
            <person name="Iarovenko S."/>
            <person name="Subramanian E."/>
            <person name="Araus A.J."/>
            <person name="Petzold A."/>
            <person name="Susuki M."/>
            <person name="Suzuki K.-i.T."/>
            <person name="Hayashi T."/>
            <person name="Toyoda A."/>
            <person name="Oliveira C."/>
            <person name="Osipova E."/>
            <person name="Leigh N.D."/>
            <person name="Simon A."/>
            <person name="Yun M.H."/>
        </authorList>
    </citation>
    <scope>NUCLEOTIDE SEQUENCE</scope>
    <source>
        <strain evidence="2">20211129_DDA</strain>
        <tissue evidence="2">Liver</tissue>
    </source>
</reference>
<dbReference type="AlphaFoldDB" id="A0AAV7TDG5"/>
<feature type="compositionally biased region" description="Basic and acidic residues" evidence="1">
    <location>
        <begin position="88"/>
        <end position="105"/>
    </location>
</feature>